<dbReference type="RefSeq" id="WP_004077142.1">
    <property type="nucleotide sequence ID" value="NZ_CM001436.1"/>
</dbReference>
<dbReference type="EMBL" id="CM001436">
    <property type="protein sequence ID" value="EHQ35390.1"/>
    <property type="molecule type" value="Genomic_DNA"/>
</dbReference>
<keyword evidence="3" id="KW-1185">Reference proteome</keyword>
<dbReference type="SUPFAM" id="SSF53335">
    <property type="entry name" value="S-adenosyl-L-methionine-dependent methyltransferases"/>
    <property type="match status" value="1"/>
</dbReference>
<evidence type="ECO:0000313" key="3">
    <source>
        <dbReference type="Proteomes" id="UP000005741"/>
    </source>
</evidence>
<sequence length="249" mass="28016">MNFEEIVNISQGPLAIMNPVDPENILKLCELAGISEDSSVIDAGCGNGTVITSISAAFGARCSGIDIREEGCLNAVSAVKEAGLEELINIYFADASEYTPEPDEDYDLAISLGSSQIWGGIEETVSGLKNIIKKDGKIIIGERYWRCSTLSPEFSREWPEILTEYEILQICRENGYEIHAVIHSAEREWDRYESAIWANCLKWLSDNPGHPQADDVKNYFSRIQEEYFAYAREYIGWAMYLLTPSEKYQ</sequence>
<organism evidence="2 3">
    <name type="scientific">Methanoplanus limicola DSM 2279</name>
    <dbReference type="NCBI Taxonomy" id="937775"/>
    <lineage>
        <taxon>Archaea</taxon>
        <taxon>Methanobacteriati</taxon>
        <taxon>Methanobacteriota</taxon>
        <taxon>Stenosarchaea group</taxon>
        <taxon>Methanomicrobia</taxon>
        <taxon>Methanomicrobiales</taxon>
        <taxon>Methanomicrobiaceae</taxon>
        <taxon>Methanoplanus</taxon>
    </lineage>
</organism>
<dbReference type="CDD" id="cd02440">
    <property type="entry name" value="AdoMet_MTases"/>
    <property type="match status" value="1"/>
</dbReference>
<proteinExistence type="predicted"/>
<dbReference type="Proteomes" id="UP000005741">
    <property type="component" value="Chromosome"/>
</dbReference>
<dbReference type="GO" id="GO:0008168">
    <property type="term" value="F:methyltransferase activity"/>
    <property type="evidence" value="ECO:0007669"/>
    <property type="project" value="UniProtKB-KW"/>
</dbReference>
<name>H1Z1S3_9EURY</name>
<dbReference type="OrthoDB" id="106458at2157"/>
<dbReference type="InterPro" id="IPR041698">
    <property type="entry name" value="Methyltransf_25"/>
</dbReference>
<dbReference type="GO" id="GO:0032259">
    <property type="term" value="P:methylation"/>
    <property type="evidence" value="ECO:0007669"/>
    <property type="project" value="UniProtKB-KW"/>
</dbReference>
<dbReference type="InterPro" id="IPR029063">
    <property type="entry name" value="SAM-dependent_MTases_sf"/>
</dbReference>
<feature type="domain" description="Methyltransferase" evidence="1">
    <location>
        <begin position="40"/>
        <end position="136"/>
    </location>
</feature>
<evidence type="ECO:0000313" key="2">
    <source>
        <dbReference type="EMBL" id="EHQ35390.1"/>
    </source>
</evidence>
<keyword evidence="2" id="KW-0489">Methyltransferase</keyword>
<accession>H1Z1S3</accession>
<protein>
    <submittedName>
        <fullName evidence="2">Methyltransferase type 11</fullName>
    </submittedName>
</protein>
<keyword evidence="2" id="KW-0808">Transferase</keyword>
<dbReference type="AlphaFoldDB" id="H1Z1S3"/>
<dbReference type="Pfam" id="PF13649">
    <property type="entry name" value="Methyltransf_25"/>
    <property type="match status" value="1"/>
</dbReference>
<evidence type="ECO:0000259" key="1">
    <source>
        <dbReference type="Pfam" id="PF13649"/>
    </source>
</evidence>
<gene>
    <name evidence="2" type="ORF">Metlim_1281</name>
</gene>
<dbReference type="HOGENOM" id="CLU_037315_0_0_2"/>
<reference evidence="2 3" key="1">
    <citation type="submission" date="2011-10" db="EMBL/GenBank/DDBJ databases">
        <title>The Improved High-Quality Draft genome of Methanoplanus limicola DSM 2279.</title>
        <authorList>
            <consortium name="US DOE Joint Genome Institute (JGI-PGF)"/>
            <person name="Lucas S."/>
            <person name="Copeland A."/>
            <person name="Lapidus A."/>
            <person name="Glavina del Rio T."/>
            <person name="Dalin E."/>
            <person name="Tice H."/>
            <person name="Bruce D."/>
            <person name="Goodwin L."/>
            <person name="Pitluck S."/>
            <person name="Peters L."/>
            <person name="Mikhailova N."/>
            <person name="Lu M."/>
            <person name="Kyrpides N."/>
            <person name="Mavromatis K."/>
            <person name="Ivanova N."/>
            <person name="Markowitz V."/>
            <person name="Cheng J.-F."/>
            <person name="Hugenholtz P."/>
            <person name="Woyke T."/>
            <person name="Wu D."/>
            <person name="Wirth R."/>
            <person name="Brambilla E.-M."/>
            <person name="Klenk H.-P."/>
            <person name="Eisen J.A."/>
        </authorList>
    </citation>
    <scope>NUCLEOTIDE SEQUENCE [LARGE SCALE GENOMIC DNA]</scope>
    <source>
        <strain evidence="2 3">DSM 2279</strain>
    </source>
</reference>
<dbReference type="InParanoid" id="H1Z1S3"/>
<dbReference type="Gene3D" id="3.40.50.150">
    <property type="entry name" value="Vaccinia Virus protein VP39"/>
    <property type="match status" value="1"/>
</dbReference>